<dbReference type="InterPro" id="IPR032364">
    <property type="entry name" value="GramPos_pilinD1_N"/>
</dbReference>
<feature type="domain" description="Gram-positive pilin subunit D1 N-terminal" evidence="3">
    <location>
        <begin position="44"/>
        <end position="185"/>
    </location>
</feature>
<gene>
    <name evidence="5" type="ORF">PUW80_12390</name>
</gene>
<dbReference type="Pfam" id="PF17802">
    <property type="entry name" value="SpaA"/>
    <property type="match status" value="1"/>
</dbReference>
<sequence>MTTSLRKRVSAALGILALGAATALVAVTPAHAEPGNIDPDIPRSLTVHKYALGPSSPQDIGTGQELATPPAGTPLAGAVFTASLVADVDLSTPEGWSTAANLTPATAAGRLSTTSFASTPSAPGTGIATFPADMPIGLYLVTETTLPEEATNPSAPFLVTLPFPTGPTGAPANEWIYDVHVYPKNAVTDVTKTRVPAPANSAEARNPDLIRWAIASAIPTLAAGDSIEVFDLADTIPAQLEYVTAPPTGVAPTNVVVTSAAGLPQTFTEGADYNLVTEGSTLTLEFTSTGLTRLTGLQGGVVSFNVLTRAIAIPADGRIVNTATGTINGSSETVVGVTPIGQLTVFAFEGPANDRNALAGAIYQVFLTEEDAIRGINPITVDGISQWTSGADGYVEIPIVTPGNYWVREMTPPAGFQPPSPDRVFTQVVAGETSTTPPIQNYVEFTHSQVPAWALPLTGGDGARWFGIGGGALLATMLGAALILSRRRAAAARVSA</sequence>
<feature type="transmembrane region" description="Helical" evidence="1">
    <location>
        <begin position="465"/>
        <end position="484"/>
    </location>
</feature>
<evidence type="ECO:0000259" key="3">
    <source>
        <dbReference type="Pfam" id="PF16555"/>
    </source>
</evidence>
<dbReference type="InterPro" id="IPR013783">
    <property type="entry name" value="Ig-like_fold"/>
</dbReference>
<dbReference type="Proteomes" id="UP001218170">
    <property type="component" value="Unassembled WGS sequence"/>
</dbReference>
<dbReference type="EMBL" id="JAQZCI010000003">
    <property type="protein sequence ID" value="MDD7963146.1"/>
    <property type="molecule type" value="Genomic_DNA"/>
</dbReference>
<dbReference type="NCBIfam" id="TIGR01167">
    <property type="entry name" value="LPXTG_anchor"/>
    <property type="match status" value="1"/>
</dbReference>
<accession>A0ABT5SJY7</accession>
<feature type="signal peptide" evidence="2">
    <location>
        <begin position="1"/>
        <end position="32"/>
    </location>
</feature>
<dbReference type="NCBIfam" id="NF033902">
    <property type="entry name" value="iso_D2_wall_anc"/>
    <property type="match status" value="1"/>
</dbReference>
<keyword evidence="1" id="KW-0472">Membrane</keyword>
<dbReference type="InterPro" id="IPR048052">
    <property type="entry name" value="FM1-like"/>
</dbReference>
<dbReference type="InterPro" id="IPR041033">
    <property type="entry name" value="SpaA_PFL_dom_1"/>
</dbReference>
<proteinExistence type="predicted"/>
<dbReference type="Pfam" id="PF16555">
    <property type="entry name" value="GramPos_pilinD1"/>
    <property type="match status" value="1"/>
</dbReference>
<dbReference type="Gene3D" id="2.60.40.740">
    <property type="match status" value="1"/>
</dbReference>
<evidence type="ECO:0000256" key="2">
    <source>
        <dbReference type="SAM" id="SignalP"/>
    </source>
</evidence>
<dbReference type="RefSeq" id="WP_274264816.1">
    <property type="nucleotide sequence ID" value="NZ_JAQZCI010000003.1"/>
</dbReference>
<dbReference type="Gene3D" id="2.60.40.10">
    <property type="entry name" value="Immunoglobulins"/>
    <property type="match status" value="2"/>
</dbReference>
<evidence type="ECO:0000259" key="4">
    <source>
        <dbReference type="Pfam" id="PF17802"/>
    </source>
</evidence>
<keyword evidence="6" id="KW-1185">Reference proteome</keyword>
<evidence type="ECO:0000313" key="6">
    <source>
        <dbReference type="Proteomes" id="UP001218170"/>
    </source>
</evidence>
<keyword evidence="1" id="KW-0812">Transmembrane</keyword>
<name>A0ABT5SJY7_9MICO</name>
<evidence type="ECO:0000313" key="5">
    <source>
        <dbReference type="EMBL" id="MDD7963146.1"/>
    </source>
</evidence>
<feature type="chain" id="PRO_5046902017" evidence="2">
    <location>
        <begin position="33"/>
        <end position="496"/>
    </location>
</feature>
<keyword evidence="2" id="KW-0732">Signal</keyword>
<keyword evidence="1" id="KW-1133">Transmembrane helix</keyword>
<reference evidence="5 6" key="1">
    <citation type="submission" date="2023-02" db="EMBL/GenBank/DDBJ databases">
        <title>Study of novel species of the Microbacterium genus.</title>
        <authorList>
            <person name="Arroyo-Herrera I."/>
            <person name="Roman-Ponce B."/>
            <person name="Vasquez-Murrieta M.S."/>
        </authorList>
    </citation>
    <scope>NUCLEOTIDE SEQUENCE [LARGE SCALE GENOMIC DNA]</scope>
    <source>
        <strain evidence="5 6">NE1TT3</strain>
    </source>
</reference>
<organism evidence="5 6">
    <name type="scientific">Microbacterium thalli</name>
    <dbReference type="NCBI Taxonomy" id="3027921"/>
    <lineage>
        <taxon>Bacteria</taxon>
        <taxon>Bacillati</taxon>
        <taxon>Actinomycetota</taxon>
        <taxon>Actinomycetes</taxon>
        <taxon>Micrococcales</taxon>
        <taxon>Microbacteriaceae</taxon>
        <taxon>Microbacterium</taxon>
    </lineage>
</organism>
<protein>
    <submittedName>
        <fullName evidence="5">SpaH/EbpB family LPXTG-anchored major pilin</fullName>
    </submittedName>
</protein>
<feature type="domain" description="SpaA-like prealbumin fold" evidence="4">
    <location>
        <begin position="353"/>
        <end position="418"/>
    </location>
</feature>
<comment type="caution">
    <text evidence="5">The sequence shown here is derived from an EMBL/GenBank/DDBJ whole genome shotgun (WGS) entry which is preliminary data.</text>
</comment>
<evidence type="ECO:0000256" key="1">
    <source>
        <dbReference type="SAM" id="Phobius"/>
    </source>
</evidence>